<comment type="caution">
    <text evidence="2">The sequence shown here is derived from an EMBL/GenBank/DDBJ whole genome shotgun (WGS) entry which is preliminary data.</text>
</comment>
<dbReference type="EMBL" id="DVOT01000260">
    <property type="protein sequence ID" value="HIV29229.1"/>
    <property type="molecule type" value="Genomic_DNA"/>
</dbReference>
<gene>
    <name evidence="2" type="ORF">IAA64_14815</name>
</gene>
<reference evidence="2" key="1">
    <citation type="submission" date="2020-10" db="EMBL/GenBank/DDBJ databases">
        <authorList>
            <person name="Gilroy R."/>
        </authorList>
    </citation>
    <scope>NUCLEOTIDE SEQUENCE</scope>
    <source>
        <strain evidence="2">CHK183-6373</strain>
    </source>
</reference>
<feature type="region of interest" description="Disordered" evidence="1">
    <location>
        <begin position="1"/>
        <end position="32"/>
    </location>
</feature>
<dbReference type="Proteomes" id="UP000886884">
    <property type="component" value="Unassembled WGS sequence"/>
</dbReference>
<dbReference type="AlphaFoldDB" id="A0A9D1TDP9"/>
<evidence type="ECO:0000256" key="1">
    <source>
        <dbReference type="SAM" id="MobiDB-lite"/>
    </source>
</evidence>
<reference evidence="2" key="2">
    <citation type="journal article" date="2021" name="PeerJ">
        <title>Extensive microbial diversity within the chicken gut microbiome revealed by metagenomics and culture.</title>
        <authorList>
            <person name="Gilroy R."/>
            <person name="Ravi A."/>
            <person name="Getino M."/>
            <person name="Pursley I."/>
            <person name="Horton D.L."/>
            <person name="Alikhan N.F."/>
            <person name="Baker D."/>
            <person name="Gharbi K."/>
            <person name="Hall N."/>
            <person name="Watson M."/>
            <person name="Adriaenssens E.M."/>
            <person name="Foster-Nyarko E."/>
            <person name="Jarju S."/>
            <person name="Secka A."/>
            <person name="Antonio M."/>
            <person name="Oren A."/>
            <person name="Chaudhuri R.R."/>
            <person name="La Ragione R."/>
            <person name="Hildebrand F."/>
            <person name="Pallen M.J."/>
        </authorList>
    </citation>
    <scope>NUCLEOTIDE SEQUENCE</scope>
    <source>
        <strain evidence="2">CHK183-6373</strain>
    </source>
</reference>
<protein>
    <submittedName>
        <fullName evidence="2">Uncharacterized protein</fullName>
    </submittedName>
</protein>
<organism evidence="2 3">
    <name type="scientific">Candidatus Ornithocaccomicrobium faecavium</name>
    <dbReference type="NCBI Taxonomy" id="2840890"/>
    <lineage>
        <taxon>Bacteria</taxon>
        <taxon>Bacillati</taxon>
        <taxon>Bacillota</taxon>
        <taxon>Clostridia</taxon>
        <taxon>Candidatus Ornithocaccomicrobium</taxon>
    </lineage>
</organism>
<name>A0A9D1TDP9_9FIRM</name>
<evidence type="ECO:0000313" key="3">
    <source>
        <dbReference type="Proteomes" id="UP000886884"/>
    </source>
</evidence>
<proteinExistence type="predicted"/>
<accession>A0A9D1TDP9</accession>
<sequence>MTFTQEQLLSGAISENSACSSSGVPGIEKPPANASKEEYHAYLVRLQEHFAREDAAAAAERARQAAEHVPERRVPEFVRERLKQLRAQEAARRARERAESEASYRKALAAWFGDASAEKAECCA</sequence>
<evidence type="ECO:0000313" key="2">
    <source>
        <dbReference type="EMBL" id="HIV29229.1"/>
    </source>
</evidence>
<feature type="compositionally biased region" description="Polar residues" evidence="1">
    <location>
        <begin position="1"/>
        <end position="23"/>
    </location>
</feature>